<evidence type="ECO:0000313" key="2">
    <source>
        <dbReference type="Proteomes" id="UP000217696"/>
    </source>
</evidence>
<gene>
    <name evidence="1" type="ORF">CB4_03099</name>
</gene>
<dbReference type="AlphaFoldDB" id="A0A0U5AYU3"/>
<reference evidence="1 2" key="1">
    <citation type="submission" date="2015-12" db="EMBL/GenBank/DDBJ databases">
        <title>Genome sequence of Aneurinibacillus soli.</title>
        <authorList>
            <person name="Lee J.S."/>
            <person name="Lee K.C."/>
            <person name="Kim K.K."/>
            <person name="Lee B.W."/>
        </authorList>
    </citation>
    <scope>NUCLEOTIDE SEQUENCE [LARGE SCALE GENOMIC DNA]</scope>
    <source>
        <strain evidence="1 2">CB4</strain>
    </source>
</reference>
<name>A0A0U5AYU3_9BACL</name>
<dbReference type="Proteomes" id="UP000217696">
    <property type="component" value="Chromosome"/>
</dbReference>
<dbReference type="OrthoDB" id="1953267at2"/>
<proteinExistence type="predicted"/>
<accession>A0A0U5AYU3</accession>
<dbReference type="EMBL" id="AP017312">
    <property type="protein sequence ID" value="BAU28922.1"/>
    <property type="molecule type" value="Genomic_DNA"/>
</dbReference>
<protein>
    <submittedName>
        <fullName evidence="1">Uncharacterized protein</fullName>
    </submittedName>
</protein>
<sequence>MSIGFLLALFLVGCGQSEVSKDLVDYINNKLPELAKVETDAVRDYESVSGKNFKNDEIMYNKLQDSVIPKYRDFVGKLEAIKPATKELQAVHEIYIQAANKQYSAFVQMSDALEKQDAGLLAQANDKLAEGRKGIRQWQTEIEALAKKNNVTFQQK</sequence>
<keyword evidence="2" id="KW-1185">Reference proteome</keyword>
<organism evidence="1 2">
    <name type="scientific">Aneurinibacillus soli</name>
    <dbReference type="NCBI Taxonomy" id="1500254"/>
    <lineage>
        <taxon>Bacteria</taxon>
        <taxon>Bacillati</taxon>
        <taxon>Bacillota</taxon>
        <taxon>Bacilli</taxon>
        <taxon>Bacillales</taxon>
        <taxon>Paenibacillaceae</taxon>
        <taxon>Aneurinibacillus group</taxon>
        <taxon>Aneurinibacillus</taxon>
    </lineage>
</organism>
<dbReference type="KEGG" id="asoc:CB4_03099"/>
<evidence type="ECO:0000313" key="1">
    <source>
        <dbReference type="EMBL" id="BAU28922.1"/>
    </source>
</evidence>